<keyword evidence="1" id="KW-1133">Transmembrane helix</keyword>
<dbReference type="EMBL" id="CP053586">
    <property type="protein sequence ID" value="WNZ25051.1"/>
    <property type="molecule type" value="Genomic_DNA"/>
</dbReference>
<proteinExistence type="predicted"/>
<dbReference type="AlphaFoldDB" id="A0AA97AJL6"/>
<evidence type="ECO:0000313" key="2">
    <source>
        <dbReference type="EMBL" id="WNZ25051.1"/>
    </source>
</evidence>
<organism evidence="2">
    <name type="scientific">Leptolyngbya sp. NK1-12</name>
    <dbReference type="NCBI Taxonomy" id="2547451"/>
    <lineage>
        <taxon>Bacteria</taxon>
        <taxon>Bacillati</taxon>
        <taxon>Cyanobacteriota</taxon>
        <taxon>Cyanophyceae</taxon>
        <taxon>Leptolyngbyales</taxon>
        <taxon>Leptolyngbyaceae</taxon>
        <taxon>Leptolyngbya group</taxon>
        <taxon>Leptolyngbya</taxon>
    </lineage>
</organism>
<gene>
    <name evidence="2" type="ORF">HJG54_20805</name>
</gene>
<name>A0AA97AJL6_9CYAN</name>
<feature type="transmembrane region" description="Helical" evidence="1">
    <location>
        <begin position="6"/>
        <end position="24"/>
    </location>
</feature>
<sequence length="237" mass="27328">MNQTDLIILAVYLVFIVYVLRQAWNSIEERTVIKHVGNSFDYEGLKDFVDVNFKFDGYYSFDKQPSKLATTIVNKSPTATIIVDWEKGSLRTWQGGDRRLIRLIDGMQEGDKAKVQASSTISPKRSLSVTLTSEDLLTVDKETSELRPTKPMVDIRKLQADKDAKPKDKKDAERIQKLRDIYANFTSRREPLKFSMRLPLQITNIIEGTKKDMWGFIDCNFTVSYIPRISQVPWNPK</sequence>
<evidence type="ECO:0000256" key="1">
    <source>
        <dbReference type="SAM" id="Phobius"/>
    </source>
</evidence>
<protein>
    <submittedName>
        <fullName evidence="2">Uncharacterized protein</fullName>
    </submittedName>
</protein>
<dbReference type="RefSeq" id="WP_316431133.1">
    <property type="nucleotide sequence ID" value="NZ_CP053586.1"/>
</dbReference>
<reference evidence="2" key="1">
    <citation type="submission" date="2020-05" db="EMBL/GenBank/DDBJ databases">
        <authorList>
            <person name="Zhu T."/>
            <person name="Keshari N."/>
            <person name="Lu X."/>
        </authorList>
    </citation>
    <scope>NUCLEOTIDE SEQUENCE</scope>
    <source>
        <strain evidence="2">NK1-12</strain>
    </source>
</reference>
<accession>A0AA97AJL6</accession>
<keyword evidence="1" id="KW-0472">Membrane</keyword>
<keyword evidence="1" id="KW-0812">Transmembrane</keyword>